<dbReference type="InterPro" id="IPR008615">
    <property type="entry name" value="FNIP"/>
</dbReference>
<keyword evidence="2" id="KW-1185">Reference proteome</keyword>
<organism evidence="1 2">
    <name type="scientific">Heterostelium pallidum (strain ATCC 26659 / Pp 5 / PN500)</name>
    <name type="common">Cellular slime mold</name>
    <name type="synonym">Polysphondylium pallidum</name>
    <dbReference type="NCBI Taxonomy" id="670386"/>
    <lineage>
        <taxon>Eukaryota</taxon>
        <taxon>Amoebozoa</taxon>
        <taxon>Evosea</taxon>
        <taxon>Eumycetozoa</taxon>
        <taxon>Dictyostelia</taxon>
        <taxon>Acytosteliales</taxon>
        <taxon>Acytosteliaceae</taxon>
        <taxon>Heterostelium</taxon>
    </lineage>
</organism>
<proteinExistence type="predicted"/>
<comment type="caution">
    <text evidence="1">The sequence shown here is derived from an EMBL/GenBank/DDBJ whole genome shotgun (WGS) entry which is preliminary data.</text>
</comment>
<gene>
    <name evidence="1" type="ORF">PPL_00983</name>
</gene>
<accession>D3AXS6</accession>
<dbReference type="RefSeq" id="XP_020437859.1">
    <property type="nucleotide sequence ID" value="XM_020572001.1"/>
</dbReference>
<dbReference type="Pfam" id="PF05725">
    <property type="entry name" value="FNIP"/>
    <property type="match status" value="4"/>
</dbReference>
<evidence type="ECO:0000313" key="2">
    <source>
        <dbReference type="Proteomes" id="UP000001396"/>
    </source>
</evidence>
<name>D3AXS6_HETP5</name>
<reference evidence="1 2" key="1">
    <citation type="journal article" date="2011" name="Genome Res.">
        <title>Phylogeny-wide analysis of social amoeba genomes highlights ancient origins for complex intercellular communication.</title>
        <authorList>
            <person name="Heidel A.J."/>
            <person name="Lawal H.M."/>
            <person name="Felder M."/>
            <person name="Schilde C."/>
            <person name="Helps N.R."/>
            <person name="Tunggal B."/>
            <person name="Rivero F."/>
            <person name="John U."/>
            <person name="Schleicher M."/>
            <person name="Eichinger L."/>
            <person name="Platzer M."/>
            <person name="Noegel A.A."/>
            <person name="Schaap P."/>
            <person name="Gloeckner G."/>
        </authorList>
    </citation>
    <scope>NUCLEOTIDE SEQUENCE [LARGE SCALE GENOMIC DNA]</scope>
    <source>
        <strain evidence="2">ATCC 26659 / Pp 5 / PN500</strain>
    </source>
</reference>
<evidence type="ECO:0000313" key="1">
    <source>
        <dbReference type="EMBL" id="EFA85753.1"/>
    </source>
</evidence>
<dbReference type="GeneID" id="31356513"/>
<dbReference type="Proteomes" id="UP000001396">
    <property type="component" value="Unassembled WGS sequence"/>
</dbReference>
<dbReference type="OMA" id="MHITERK"/>
<sequence length="387" mass="44460">MDILQVPHLILKYIISHLDTVDKICFVISSKRWYEERSSYLTLPIDDMMRNPSDFNRCYIFMKSFLEQMHITERKKIIDPYYDIDQLSQLIKGISNTVTHLRFGPNFNDIIPPNLIPNHITHLHFGYDFNQELKLNLIPSSCVFLQFGHEFNSKIQIGAIPESVTKLIFGYDFNQKLQPGMIPIGVKYLKFGDHFVQGLELGTLPQTITHLEFGYFYNGFIKKNILPSGLTHLTFGGYYNQSLPKGRENLRDLIPSSTHTLELGAYFNSFTTKSLLSTIKYLRFTEDNEMGYTKVVPKGFLLSSIDTLCVPTQFFQHNSLETISSHIKNIIIEKDGEALHIRLLSKDYALALTKNVIGGFISTKQLNQLVNADIMTIVKKINAKLFK</sequence>
<dbReference type="PANTHER" id="PTHR32134:SF92">
    <property type="entry name" value="FNIP REPEAT-CONTAINING PROTEIN"/>
    <property type="match status" value="1"/>
</dbReference>
<dbReference type="AlphaFoldDB" id="D3AXS6"/>
<protein>
    <submittedName>
        <fullName evidence="1">Hypothetical 97.7 kDa protein</fullName>
    </submittedName>
</protein>
<dbReference type="EMBL" id="ADBJ01000004">
    <property type="protein sequence ID" value="EFA85753.1"/>
    <property type="molecule type" value="Genomic_DNA"/>
</dbReference>
<dbReference type="InterPro" id="IPR032675">
    <property type="entry name" value="LRR_dom_sf"/>
</dbReference>
<dbReference type="PANTHER" id="PTHR32134">
    <property type="entry name" value="FNIP REPEAT-CONTAINING PROTEIN"/>
    <property type="match status" value="1"/>
</dbReference>
<dbReference type="InParanoid" id="D3AXS6"/>
<dbReference type="Gene3D" id="3.80.10.10">
    <property type="entry name" value="Ribonuclease Inhibitor"/>
    <property type="match status" value="1"/>
</dbReference>
<dbReference type="InterPro" id="IPR051251">
    <property type="entry name" value="STK_FNIP-Repeat"/>
</dbReference>